<dbReference type="EMBL" id="LSRL02000565">
    <property type="protein sequence ID" value="TDG40441.1"/>
    <property type="molecule type" value="Genomic_DNA"/>
</dbReference>
<gene>
    <name evidence="1" type="ORF">AWZ03_013136</name>
</gene>
<dbReference type="Proteomes" id="UP000295192">
    <property type="component" value="Unassembled WGS sequence"/>
</dbReference>
<dbReference type="AlphaFoldDB" id="A0A484AXW4"/>
<protein>
    <submittedName>
        <fullName evidence="1">Uncharacterized protein</fullName>
    </submittedName>
</protein>
<evidence type="ECO:0000313" key="1">
    <source>
        <dbReference type="EMBL" id="TDG40441.1"/>
    </source>
</evidence>
<evidence type="ECO:0000313" key="2">
    <source>
        <dbReference type="Proteomes" id="UP000295192"/>
    </source>
</evidence>
<sequence length="78" mass="8590">MRRGNPTSEQRQEKLFQHASWRLATTASLKARPLVARLASLPDATLRRRLSDSSPGSIQHSIRLPELSANSVVEARGG</sequence>
<keyword evidence="2" id="KW-1185">Reference proteome</keyword>
<accession>A0A484AXW4</accession>
<proteinExistence type="predicted"/>
<organism evidence="1 2">
    <name type="scientific">Drosophila navojoa</name>
    <name type="common">Fruit fly</name>
    <dbReference type="NCBI Taxonomy" id="7232"/>
    <lineage>
        <taxon>Eukaryota</taxon>
        <taxon>Metazoa</taxon>
        <taxon>Ecdysozoa</taxon>
        <taxon>Arthropoda</taxon>
        <taxon>Hexapoda</taxon>
        <taxon>Insecta</taxon>
        <taxon>Pterygota</taxon>
        <taxon>Neoptera</taxon>
        <taxon>Endopterygota</taxon>
        <taxon>Diptera</taxon>
        <taxon>Brachycera</taxon>
        <taxon>Muscomorpha</taxon>
        <taxon>Ephydroidea</taxon>
        <taxon>Drosophilidae</taxon>
        <taxon>Drosophila</taxon>
    </lineage>
</organism>
<reference evidence="1 2" key="1">
    <citation type="journal article" date="2019" name="J. Hered.">
        <title>An Improved Genome Assembly for Drosophila navojoa, the Basal Species in the mojavensis Cluster.</title>
        <authorList>
            <person name="Vanderlinde T."/>
            <person name="Dupim E.G."/>
            <person name="Nazario-Yepiz N.O."/>
            <person name="Carvalho A.B."/>
        </authorList>
    </citation>
    <scope>NUCLEOTIDE SEQUENCE [LARGE SCALE GENOMIC DNA]</scope>
    <source>
        <strain evidence="1">Navoj_Jal97</strain>
        <tissue evidence="1">Whole organism</tissue>
    </source>
</reference>
<name>A0A484AXW4_DRONA</name>
<comment type="caution">
    <text evidence="1">The sequence shown here is derived from an EMBL/GenBank/DDBJ whole genome shotgun (WGS) entry which is preliminary data.</text>
</comment>